<dbReference type="EMBL" id="BGZK01000613">
    <property type="protein sequence ID" value="GBP52991.1"/>
    <property type="molecule type" value="Genomic_DNA"/>
</dbReference>
<reference evidence="13 14" key="1">
    <citation type="journal article" date="2019" name="Commun. Biol.">
        <title>The bagworm genome reveals a unique fibroin gene that provides high tensile strength.</title>
        <authorList>
            <person name="Kono N."/>
            <person name="Nakamura H."/>
            <person name="Ohtoshi R."/>
            <person name="Tomita M."/>
            <person name="Numata K."/>
            <person name="Arakawa K."/>
        </authorList>
    </citation>
    <scope>NUCLEOTIDE SEQUENCE [LARGE SCALE GENOMIC DNA]</scope>
</reference>
<dbReference type="OrthoDB" id="5957871at2759"/>
<proteinExistence type="inferred from homology"/>
<comment type="caution">
    <text evidence="13">The sequence shown here is derived from an EMBL/GenBank/DDBJ whole genome shotgun (WGS) entry which is preliminary data.</text>
</comment>
<feature type="transmembrane region" description="Helical" evidence="11">
    <location>
        <begin position="37"/>
        <end position="57"/>
    </location>
</feature>
<dbReference type="SUPFAM" id="SSF81321">
    <property type="entry name" value="Family A G protein-coupled receptor-like"/>
    <property type="match status" value="1"/>
</dbReference>
<dbReference type="GO" id="GO:0043410">
    <property type="term" value="P:positive regulation of MAPK cascade"/>
    <property type="evidence" value="ECO:0007669"/>
    <property type="project" value="TreeGrafter"/>
</dbReference>
<evidence type="ECO:0000256" key="10">
    <source>
        <dbReference type="RuleBase" id="RU000688"/>
    </source>
</evidence>
<evidence type="ECO:0000256" key="7">
    <source>
        <dbReference type="ARBA" id="ARBA00023136"/>
    </source>
</evidence>
<evidence type="ECO:0000313" key="14">
    <source>
        <dbReference type="Proteomes" id="UP000299102"/>
    </source>
</evidence>
<dbReference type="Pfam" id="PF00001">
    <property type="entry name" value="7tm_1"/>
    <property type="match status" value="1"/>
</dbReference>
<evidence type="ECO:0000256" key="6">
    <source>
        <dbReference type="ARBA" id="ARBA00023040"/>
    </source>
</evidence>
<evidence type="ECO:0000256" key="11">
    <source>
        <dbReference type="SAM" id="Phobius"/>
    </source>
</evidence>
<dbReference type="InterPro" id="IPR017452">
    <property type="entry name" value="GPCR_Rhodpsn_7TM"/>
</dbReference>
<evidence type="ECO:0000256" key="3">
    <source>
        <dbReference type="ARBA" id="ARBA00022475"/>
    </source>
</evidence>
<name>A0A4C1WNY2_EUMVA</name>
<evidence type="ECO:0000256" key="2">
    <source>
        <dbReference type="ARBA" id="ARBA00010663"/>
    </source>
</evidence>
<dbReference type="GO" id="GO:0005886">
    <property type="term" value="C:plasma membrane"/>
    <property type="evidence" value="ECO:0007669"/>
    <property type="project" value="UniProtKB-SubCell"/>
</dbReference>
<dbReference type="PROSITE" id="PS00237">
    <property type="entry name" value="G_PROTEIN_RECEP_F1_1"/>
    <property type="match status" value="1"/>
</dbReference>
<gene>
    <name evidence="13" type="primary">OA2B2</name>
    <name evidence="13" type="ORF">EVAR_97586_1</name>
</gene>
<dbReference type="PRINTS" id="PR00237">
    <property type="entry name" value="GPCRRHODOPSN"/>
</dbReference>
<comment type="similarity">
    <text evidence="2 10">Belongs to the G-protein coupled receptor 1 family.</text>
</comment>
<evidence type="ECO:0000256" key="1">
    <source>
        <dbReference type="ARBA" id="ARBA00004651"/>
    </source>
</evidence>
<comment type="subcellular location">
    <subcellularLocation>
        <location evidence="1">Cell membrane</location>
        <topology evidence="1">Multi-pass membrane protein</topology>
    </subcellularLocation>
</comment>
<dbReference type="PROSITE" id="PS50262">
    <property type="entry name" value="G_PROTEIN_RECEP_F1_2"/>
    <property type="match status" value="1"/>
</dbReference>
<dbReference type="Proteomes" id="UP000299102">
    <property type="component" value="Unassembled WGS sequence"/>
</dbReference>
<keyword evidence="8 10" id="KW-0675">Receptor</keyword>
<protein>
    <submittedName>
        <fullName evidence="13">Octopamine receptor beta-2R</fullName>
    </submittedName>
</protein>
<evidence type="ECO:0000256" key="4">
    <source>
        <dbReference type="ARBA" id="ARBA00022692"/>
    </source>
</evidence>
<organism evidence="13 14">
    <name type="scientific">Eumeta variegata</name>
    <name type="common">Bagworm moth</name>
    <name type="synonym">Eumeta japonica</name>
    <dbReference type="NCBI Taxonomy" id="151549"/>
    <lineage>
        <taxon>Eukaryota</taxon>
        <taxon>Metazoa</taxon>
        <taxon>Ecdysozoa</taxon>
        <taxon>Arthropoda</taxon>
        <taxon>Hexapoda</taxon>
        <taxon>Insecta</taxon>
        <taxon>Pterygota</taxon>
        <taxon>Neoptera</taxon>
        <taxon>Endopterygota</taxon>
        <taxon>Lepidoptera</taxon>
        <taxon>Glossata</taxon>
        <taxon>Ditrysia</taxon>
        <taxon>Tineoidea</taxon>
        <taxon>Psychidae</taxon>
        <taxon>Oiketicinae</taxon>
        <taxon>Eumeta</taxon>
    </lineage>
</organism>
<feature type="transmembrane region" description="Helical" evidence="11">
    <location>
        <begin position="69"/>
        <end position="90"/>
    </location>
</feature>
<evidence type="ECO:0000256" key="5">
    <source>
        <dbReference type="ARBA" id="ARBA00022989"/>
    </source>
</evidence>
<keyword evidence="6 10" id="KW-0297">G-protein coupled receptor</keyword>
<evidence type="ECO:0000256" key="8">
    <source>
        <dbReference type="ARBA" id="ARBA00023170"/>
    </source>
</evidence>
<dbReference type="STRING" id="151549.A0A4C1WNY2"/>
<keyword evidence="9 10" id="KW-0807">Transducer</keyword>
<keyword evidence="5 11" id="KW-1133">Transmembrane helix</keyword>
<keyword evidence="7 11" id="KW-0472">Membrane</keyword>
<evidence type="ECO:0000256" key="9">
    <source>
        <dbReference type="ARBA" id="ARBA00023224"/>
    </source>
</evidence>
<keyword evidence="14" id="KW-1185">Reference proteome</keyword>
<dbReference type="InterPro" id="IPR000276">
    <property type="entry name" value="GPCR_Rhodpsn"/>
</dbReference>
<dbReference type="Gene3D" id="1.20.1070.10">
    <property type="entry name" value="Rhodopsin 7-helix transmembrane proteins"/>
    <property type="match status" value="1"/>
</dbReference>
<evidence type="ECO:0000313" key="13">
    <source>
        <dbReference type="EMBL" id="GBP52991.1"/>
    </source>
</evidence>
<dbReference type="AlphaFoldDB" id="A0A4C1WNY2"/>
<dbReference type="GO" id="GO:0071880">
    <property type="term" value="P:adenylate cyclase-activating adrenergic receptor signaling pathway"/>
    <property type="evidence" value="ECO:0007669"/>
    <property type="project" value="TreeGrafter"/>
</dbReference>
<feature type="domain" description="G-protein coupled receptors family 1 profile" evidence="12">
    <location>
        <begin position="49"/>
        <end position="147"/>
    </location>
</feature>
<sequence>MDNVTAYNASGNSSDNVTSAETHEAWISSILFKLRTAVLLLIVIMAVLGNLLVIVSVMRHRKLRVITNYFVVSLAFADILVAMVVMPFNFSVQFYNEWIFGHVICDLWNSSDVYFTSTSILHLCCISVDRYYAIVKPLKYPIKMTKKLKLDSLDLQRVAEQLKPVFSLFSRFQLIKTATHAAGSFLMNVRARCCHNSMDYSRFVCRSRASDHPTISLATWRTPATDKTHIPTVIQVARCYGRVMILHNTHSAEIYPPLDLSLAFTQVKDAHG</sequence>
<dbReference type="PANTHER" id="PTHR24248">
    <property type="entry name" value="ADRENERGIC RECEPTOR-RELATED G-PROTEIN COUPLED RECEPTOR"/>
    <property type="match status" value="1"/>
</dbReference>
<keyword evidence="3" id="KW-1003">Cell membrane</keyword>
<dbReference type="PANTHER" id="PTHR24248:SF187">
    <property type="entry name" value="OCTOPAMINE RECEPTOR BETA-2R"/>
    <property type="match status" value="1"/>
</dbReference>
<accession>A0A4C1WNY2</accession>
<keyword evidence="4 10" id="KW-0812">Transmembrane</keyword>
<evidence type="ECO:0000259" key="12">
    <source>
        <dbReference type="PROSITE" id="PS50262"/>
    </source>
</evidence>
<dbReference type="GO" id="GO:0004989">
    <property type="term" value="F:octopamine receptor activity"/>
    <property type="evidence" value="ECO:0007669"/>
    <property type="project" value="TreeGrafter"/>
</dbReference>